<feature type="compositionally biased region" description="Basic and acidic residues" evidence="1">
    <location>
        <begin position="1"/>
        <end position="15"/>
    </location>
</feature>
<comment type="caution">
    <text evidence="2">The sequence shown here is derived from an EMBL/GenBank/DDBJ whole genome shotgun (WGS) entry which is preliminary data.</text>
</comment>
<sequence>MSSGDKKNSSKENSPRRPPLPLFRTAKNKLSLISKLRDTSNLGSPSRLEKESFENRNFQSLLSKVTFSSDDYLYDHVLSPGIAFYKFLAKRSNKTNITRLEVSIPDTIVFNESMMPVWIYTGEDGFVYRTETFHDHLIHNKFGMVEHPWEVVAVVKKPKWNNELKKYHGLSTYVLNSTDLKSRLNEFSSGEPCVIQRFIKSKGPVAFVCRTFYRKQGRCCVYVITNKVGFLNENVEPRKRCLTSTGEKDSTNIITSMTGRYLNETLPMVKKIAQFLEMNMGTEVLELACDFVKDESNKWWFTTCKAFKLGEMEPNLSGFIVDKPYWSSDSENDESEGNSMHNDYQRLKRCRLCQVYHPLSALLHQLTIKMITQTDQHLRERGVMIQWLDRAEYRHSGMATVYQSYPVCRDCYTLYELTEELKEIQRITSLVFSIPYKPTEVSYGEMPENWEFKSDTAVVMTNEKPKTVMEEARESKPMKLFRIVLILLGIEEISQGIKHDFSIKFSMFNIEQVYQLDDSKWKDGRIEMNKFRMFQFFANSRKEWKHYLNENNALSVYLCKGNKTISKVDLEMIDFRNPIVKHKKYYKVLSKNTNILGFLNCQLAIEEEGFIDVTNIKLQHISGLFVPPEDFILCLPLPDEWLEILPDISDPTEAIELTNHRPSLISTVTQHINTSSLNTTKALIPKPPPKRARAQSAHNKRTYRKFDSLNMNQSYLNDSKLTNLNDSKLITAKTVRARSASQRKKIWRLTIEVHTATGLIDPIEKKWKVVFKAFGSKYAEEEITRREHLIHFKFMKEIYIKCSNSKLLQTLMSEVIEFRIFRDNEIGKAAAPLEILRYERSVKSGYPVEMEGRGGVFLDVNLKLEESKSKDVEVMRVVGPGVSLVKVEV</sequence>
<accession>A0AAU9J938</accession>
<evidence type="ECO:0000313" key="2">
    <source>
        <dbReference type="EMBL" id="CAG9320088.1"/>
    </source>
</evidence>
<evidence type="ECO:0000256" key="1">
    <source>
        <dbReference type="SAM" id="MobiDB-lite"/>
    </source>
</evidence>
<keyword evidence="3" id="KW-1185">Reference proteome</keyword>
<dbReference type="EMBL" id="CAJZBQ010000024">
    <property type="protein sequence ID" value="CAG9320088.1"/>
    <property type="molecule type" value="Genomic_DNA"/>
</dbReference>
<protein>
    <submittedName>
        <fullName evidence="2">Uncharacterized protein</fullName>
    </submittedName>
</protein>
<organism evidence="2 3">
    <name type="scientific">Blepharisma stoltei</name>
    <dbReference type="NCBI Taxonomy" id="1481888"/>
    <lineage>
        <taxon>Eukaryota</taxon>
        <taxon>Sar</taxon>
        <taxon>Alveolata</taxon>
        <taxon>Ciliophora</taxon>
        <taxon>Postciliodesmatophora</taxon>
        <taxon>Heterotrichea</taxon>
        <taxon>Heterotrichida</taxon>
        <taxon>Blepharismidae</taxon>
        <taxon>Blepharisma</taxon>
    </lineage>
</organism>
<name>A0AAU9J938_9CILI</name>
<evidence type="ECO:0000313" key="3">
    <source>
        <dbReference type="Proteomes" id="UP001162131"/>
    </source>
</evidence>
<reference evidence="2" key="1">
    <citation type="submission" date="2021-09" db="EMBL/GenBank/DDBJ databases">
        <authorList>
            <consortium name="AG Swart"/>
            <person name="Singh M."/>
            <person name="Singh A."/>
            <person name="Seah K."/>
            <person name="Emmerich C."/>
        </authorList>
    </citation>
    <scope>NUCLEOTIDE SEQUENCE</scope>
    <source>
        <strain evidence="2">ATCC30299</strain>
    </source>
</reference>
<gene>
    <name evidence="2" type="ORF">BSTOLATCC_MIC25326</name>
</gene>
<dbReference type="AlphaFoldDB" id="A0AAU9J938"/>
<feature type="region of interest" description="Disordered" evidence="1">
    <location>
        <begin position="1"/>
        <end position="22"/>
    </location>
</feature>
<proteinExistence type="predicted"/>
<dbReference type="Proteomes" id="UP001162131">
    <property type="component" value="Unassembled WGS sequence"/>
</dbReference>